<evidence type="ECO:0000256" key="1">
    <source>
        <dbReference type="SAM" id="MobiDB-lite"/>
    </source>
</evidence>
<dbReference type="EMBL" id="JADYXP020000001">
    <property type="protein sequence ID" value="KAL0134619.1"/>
    <property type="molecule type" value="Genomic_DNA"/>
</dbReference>
<feature type="region of interest" description="Disordered" evidence="1">
    <location>
        <begin position="32"/>
        <end position="120"/>
    </location>
</feature>
<name>A0AAW2H569_9HYME</name>
<proteinExistence type="predicted"/>
<comment type="caution">
    <text evidence="2">The sequence shown here is derived from an EMBL/GenBank/DDBJ whole genome shotgun (WGS) entry which is preliminary data.</text>
</comment>
<feature type="compositionally biased region" description="Pro residues" evidence="1">
    <location>
        <begin position="40"/>
        <end position="77"/>
    </location>
</feature>
<protein>
    <submittedName>
        <fullName evidence="2">Uncharacterized protein</fullName>
    </submittedName>
</protein>
<dbReference type="Proteomes" id="UP001430953">
    <property type="component" value="Unassembled WGS sequence"/>
</dbReference>
<feature type="compositionally biased region" description="Basic and acidic residues" evidence="1">
    <location>
        <begin position="110"/>
        <end position="120"/>
    </location>
</feature>
<evidence type="ECO:0000313" key="3">
    <source>
        <dbReference type="Proteomes" id="UP001430953"/>
    </source>
</evidence>
<organism evidence="2 3">
    <name type="scientific">Cardiocondyla obscurior</name>
    <dbReference type="NCBI Taxonomy" id="286306"/>
    <lineage>
        <taxon>Eukaryota</taxon>
        <taxon>Metazoa</taxon>
        <taxon>Ecdysozoa</taxon>
        <taxon>Arthropoda</taxon>
        <taxon>Hexapoda</taxon>
        <taxon>Insecta</taxon>
        <taxon>Pterygota</taxon>
        <taxon>Neoptera</taxon>
        <taxon>Endopterygota</taxon>
        <taxon>Hymenoptera</taxon>
        <taxon>Apocrita</taxon>
        <taxon>Aculeata</taxon>
        <taxon>Formicoidea</taxon>
        <taxon>Formicidae</taxon>
        <taxon>Myrmicinae</taxon>
        <taxon>Cardiocondyla</taxon>
    </lineage>
</organism>
<feature type="compositionally biased region" description="Basic residues" evidence="1">
    <location>
        <begin position="95"/>
        <end position="108"/>
    </location>
</feature>
<keyword evidence="3" id="KW-1185">Reference proteome</keyword>
<gene>
    <name evidence="2" type="ORF">PUN28_001429</name>
</gene>
<evidence type="ECO:0000313" key="2">
    <source>
        <dbReference type="EMBL" id="KAL0134619.1"/>
    </source>
</evidence>
<dbReference type="AlphaFoldDB" id="A0AAW2H569"/>
<sequence>MPQDLPKQPRNEQITAKFGSLAQEASLSDAIFPTVSRRWAPPPPPPTLPTPPAPPPPPPPPSPPLPPSLRPSSPPPSKQATRAIALGGRRESHFPRRSPVPKRQHQRAHTQLEGRHPVSR</sequence>
<reference evidence="2 3" key="1">
    <citation type="submission" date="2023-03" db="EMBL/GenBank/DDBJ databases">
        <title>High recombination rates correlate with genetic variation in Cardiocondyla obscurior ants.</title>
        <authorList>
            <person name="Errbii M."/>
        </authorList>
    </citation>
    <scope>NUCLEOTIDE SEQUENCE [LARGE SCALE GENOMIC DNA]</scope>
    <source>
        <strain evidence="2">Alpha-2009</strain>
        <tissue evidence="2">Whole body</tissue>
    </source>
</reference>
<accession>A0AAW2H569</accession>